<name>A0A8H7ZPS4_9FUNG</name>
<feature type="non-terminal residue" evidence="1">
    <location>
        <position position="1"/>
    </location>
</feature>
<dbReference type="AlphaFoldDB" id="A0A8H7ZPS4"/>
<proteinExistence type="predicted"/>
<evidence type="ECO:0000313" key="1">
    <source>
        <dbReference type="EMBL" id="KAG5457152.1"/>
    </source>
</evidence>
<comment type="caution">
    <text evidence="1">The sequence shown here is derived from an EMBL/GenBank/DDBJ whole genome shotgun (WGS) entry which is preliminary data.</text>
</comment>
<organism evidence="1 2">
    <name type="scientific">Olpidium bornovanus</name>
    <dbReference type="NCBI Taxonomy" id="278681"/>
    <lineage>
        <taxon>Eukaryota</taxon>
        <taxon>Fungi</taxon>
        <taxon>Fungi incertae sedis</taxon>
        <taxon>Olpidiomycota</taxon>
        <taxon>Olpidiomycotina</taxon>
        <taxon>Olpidiomycetes</taxon>
        <taxon>Olpidiales</taxon>
        <taxon>Olpidiaceae</taxon>
        <taxon>Olpidium</taxon>
    </lineage>
</organism>
<reference evidence="1 2" key="1">
    <citation type="journal article" name="Sci. Rep.">
        <title>Genome-scale phylogenetic analyses confirm Olpidium as the closest living zoosporic fungus to the non-flagellated, terrestrial fungi.</title>
        <authorList>
            <person name="Chang Y."/>
            <person name="Rochon D."/>
            <person name="Sekimoto S."/>
            <person name="Wang Y."/>
            <person name="Chovatia M."/>
            <person name="Sandor L."/>
            <person name="Salamov A."/>
            <person name="Grigoriev I.V."/>
            <person name="Stajich J.E."/>
            <person name="Spatafora J.W."/>
        </authorList>
    </citation>
    <scope>NUCLEOTIDE SEQUENCE [LARGE SCALE GENOMIC DNA]</scope>
    <source>
        <strain evidence="1">S191</strain>
    </source>
</reference>
<dbReference type="Proteomes" id="UP000673691">
    <property type="component" value="Unassembled WGS sequence"/>
</dbReference>
<protein>
    <submittedName>
        <fullName evidence="1">Uncharacterized protein</fullName>
    </submittedName>
</protein>
<sequence length="109" mass="11640">GTVVRRDSRQFSSCNGDRLRLPVEDDVVGWTGVNWTGLPFGGGSAGKRRQALRGKRGGMTYEVDLAVEEDGDVRRGLEGGKPRGDGRIPCISIYLTAAGSLSGITTLFL</sequence>
<evidence type="ECO:0000313" key="2">
    <source>
        <dbReference type="Proteomes" id="UP000673691"/>
    </source>
</evidence>
<gene>
    <name evidence="1" type="ORF">BJ554DRAFT_2907</name>
</gene>
<accession>A0A8H7ZPS4</accession>
<keyword evidence="2" id="KW-1185">Reference proteome</keyword>
<dbReference type="EMBL" id="JAEFCI010010537">
    <property type="protein sequence ID" value="KAG5457152.1"/>
    <property type="molecule type" value="Genomic_DNA"/>
</dbReference>